<feature type="active site" description="Proton donor" evidence="8">
    <location>
        <position position="214"/>
    </location>
</feature>
<feature type="active site" description="Proton acceptor" evidence="8">
    <location>
        <position position="16"/>
    </location>
</feature>
<accession>A0A2V1D6Q0</accession>
<keyword evidence="6" id="KW-0326">Glycosidase</keyword>
<dbReference type="InterPro" id="IPR016840">
    <property type="entry name" value="Glyco_hydro_43_endo_a_Ara-ase"/>
</dbReference>
<feature type="non-terminal residue" evidence="11">
    <location>
        <position position="314"/>
    </location>
</feature>
<dbReference type="Proteomes" id="UP000244855">
    <property type="component" value="Unassembled WGS sequence"/>
</dbReference>
<evidence type="ECO:0000313" key="11">
    <source>
        <dbReference type="EMBL" id="PVH93796.1"/>
    </source>
</evidence>
<keyword evidence="5 11" id="KW-0378">Hydrolase</keyword>
<evidence type="ECO:0000256" key="8">
    <source>
        <dbReference type="PIRSR" id="PIRSR606710-1"/>
    </source>
</evidence>
<dbReference type="EMBL" id="KZ805567">
    <property type="protein sequence ID" value="PVH93796.1"/>
    <property type="molecule type" value="Genomic_DNA"/>
</dbReference>
<reference evidence="11 12" key="1">
    <citation type="journal article" date="2018" name="Sci. Rep.">
        <title>Comparative genomics provides insights into the lifestyle and reveals functional heterogeneity of dark septate endophytic fungi.</title>
        <authorList>
            <person name="Knapp D.G."/>
            <person name="Nemeth J.B."/>
            <person name="Barry K."/>
            <person name="Hainaut M."/>
            <person name="Henrissat B."/>
            <person name="Johnson J."/>
            <person name="Kuo A."/>
            <person name="Lim J.H.P."/>
            <person name="Lipzen A."/>
            <person name="Nolan M."/>
            <person name="Ohm R.A."/>
            <person name="Tamas L."/>
            <person name="Grigoriev I.V."/>
            <person name="Spatafora J.W."/>
            <person name="Nagy L.G."/>
            <person name="Kovacs G.M."/>
        </authorList>
    </citation>
    <scope>NUCLEOTIDE SEQUENCE [LARGE SCALE GENOMIC DNA]</scope>
    <source>
        <strain evidence="11 12">DSE2036</strain>
    </source>
</reference>
<dbReference type="EC" id="3.2.1.99" evidence="4"/>
<dbReference type="InterPro" id="IPR023296">
    <property type="entry name" value="Glyco_hydro_beta-prop_sf"/>
</dbReference>
<feature type="compositionally biased region" description="Basic residues" evidence="10">
    <location>
        <begin position="176"/>
        <end position="188"/>
    </location>
</feature>
<dbReference type="PANTHER" id="PTHR43301">
    <property type="entry name" value="ARABINAN ENDO-1,5-ALPHA-L-ARABINOSIDASE"/>
    <property type="match status" value="1"/>
</dbReference>
<evidence type="ECO:0000256" key="7">
    <source>
        <dbReference type="ARBA" id="ARBA00042202"/>
    </source>
</evidence>
<evidence type="ECO:0000256" key="6">
    <source>
        <dbReference type="ARBA" id="ARBA00023295"/>
    </source>
</evidence>
<dbReference type="InterPro" id="IPR006710">
    <property type="entry name" value="Glyco_hydro_43"/>
</dbReference>
<dbReference type="UniPathway" id="UPA00667"/>
<dbReference type="OrthoDB" id="195678at2759"/>
<dbReference type="GO" id="GO:0046558">
    <property type="term" value="F:arabinan endo-1,5-alpha-L-arabinosidase activity"/>
    <property type="evidence" value="ECO:0007669"/>
    <property type="project" value="UniProtKB-EC"/>
</dbReference>
<feature type="site" description="Important for catalytic activity, responsible for pKa modulation of the active site Glu and correct orientation of both the proton donor and substrate" evidence="9">
    <location>
        <position position="128"/>
    </location>
</feature>
<name>A0A2V1D6Q0_9PLEO</name>
<comment type="pathway">
    <text evidence="2">Glycan metabolism; L-arabinan degradation.</text>
</comment>
<dbReference type="GO" id="GO:0031222">
    <property type="term" value="P:arabinan catabolic process"/>
    <property type="evidence" value="ECO:0007669"/>
    <property type="project" value="UniProtKB-UniPathway"/>
</dbReference>
<evidence type="ECO:0000256" key="5">
    <source>
        <dbReference type="ARBA" id="ARBA00022801"/>
    </source>
</evidence>
<proteinExistence type="inferred from homology"/>
<dbReference type="AlphaFoldDB" id="A0A2V1D6Q0"/>
<evidence type="ECO:0000256" key="2">
    <source>
        <dbReference type="ARBA" id="ARBA00004834"/>
    </source>
</evidence>
<evidence type="ECO:0000256" key="10">
    <source>
        <dbReference type="SAM" id="MobiDB-lite"/>
    </source>
</evidence>
<comment type="catalytic activity">
    <reaction evidence="1">
        <text>Endohydrolysis of (1-&gt;5)-alpha-arabinofuranosidic linkages in (1-&gt;5)-arabinans.</text>
        <dbReference type="EC" id="3.2.1.99"/>
    </reaction>
</comment>
<protein>
    <recommendedName>
        <fullName evidence="4">arabinan endo-1,5-alpha-L-arabinosidase</fullName>
        <ecNumber evidence="4">3.2.1.99</ecNumber>
    </recommendedName>
    <alternativeName>
        <fullName evidence="7">Endo-1,5-alpha-L-arabinanase A</fullName>
    </alternativeName>
</protein>
<comment type="similarity">
    <text evidence="3">Belongs to the glycosyl hydrolase 43 family.</text>
</comment>
<dbReference type="PANTHER" id="PTHR43301:SF3">
    <property type="entry name" value="ARABINAN ENDO-1,5-ALPHA-L-ARABINOSIDASE A-RELATED"/>
    <property type="match status" value="1"/>
</dbReference>
<evidence type="ECO:0000256" key="4">
    <source>
        <dbReference type="ARBA" id="ARBA00012586"/>
    </source>
</evidence>
<evidence type="ECO:0000256" key="3">
    <source>
        <dbReference type="ARBA" id="ARBA00009865"/>
    </source>
</evidence>
<gene>
    <name evidence="11" type="ORF">DM02DRAFT_478971</name>
</gene>
<evidence type="ECO:0000256" key="1">
    <source>
        <dbReference type="ARBA" id="ARBA00000375"/>
    </source>
</evidence>
<dbReference type="InterPro" id="IPR050727">
    <property type="entry name" value="GH43_arabinanases"/>
</dbReference>
<evidence type="ECO:0000256" key="9">
    <source>
        <dbReference type="PIRSR" id="PIRSR606710-2"/>
    </source>
</evidence>
<dbReference type="Gene3D" id="2.115.10.20">
    <property type="entry name" value="Glycosyl hydrolase domain, family 43"/>
    <property type="match status" value="1"/>
</dbReference>
<sequence>YPDPEPCRGNCSWIHDPSIVKHGNRYYRFSTSGNIAIATAPEIGGPWVYEGAVLTNGTGIVVDEDRQDVWAPNVAKIGDIYYCYYSVSFLGSQESQIGVATSTSLLPGTWTDHGSIHLPKSPTYNLIDPSTFQETPTSPIYLTFGSYWHGIFHAKLATDNLIDFRATSNIPPHNNPSRKHKHHFHPSKPSHIPASQPPITNLVHDSTSDAEVIEGATLHKFTRNDFYYLFFSAGNCCATPPNLPTPGREYRMLVCRGESAMGPFYDKEGRACGKRKWGSAGGTMVLESHGDVYAPGGQGVVEEEGRLVVYYHYG</sequence>
<feature type="region of interest" description="Disordered" evidence="10">
    <location>
        <begin position="175"/>
        <end position="195"/>
    </location>
</feature>
<evidence type="ECO:0000313" key="12">
    <source>
        <dbReference type="Proteomes" id="UP000244855"/>
    </source>
</evidence>
<dbReference type="Pfam" id="PF04616">
    <property type="entry name" value="Glyco_hydro_43"/>
    <property type="match status" value="1"/>
</dbReference>
<keyword evidence="12" id="KW-1185">Reference proteome</keyword>
<feature type="non-terminal residue" evidence="11">
    <location>
        <position position="1"/>
    </location>
</feature>
<dbReference type="PIRSF" id="PIRSF026534">
    <property type="entry name" value="Endo_alpha-L-arabinosidase"/>
    <property type="match status" value="1"/>
</dbReference>
<dbReference type="SUPFAM" id="SSF75005">
    <property type="entry name" value="Arabinanase/levansucrase/invertase"/>
    <property type="match status" value="1"/>
</dbReference>
<organism evidence="11 12">
    <name type="scientific">Periconia macrospinosa</name>
    <dbReference type="NCBI Taxonomy" id="97972"/>
    <lineage>
        <taxon>Eukaryota</taxon>
        <taxon>Fungi</taxon>
        <taxon>Dikarya</taxon>
        <taxon>Ascomycota</taxon>
        <taxon>Pezizomycotina</taxon>
        <taxon>Dothideomycetes</taxon>
        <taxon>Pleosporomycetidae</taxon>
        <taxon>Pleosporales</taxon>
        <taxon>Massarineae</taxon>
        <taxon>Periconiaceae</taxon>
        <taxon>Periconia</taxon>
    </lineage>
</organism>
<dbReference type="STRING" id="97972.A0A2V1D6Q0"/>